<keyword evidence="4 6" id="KW-1133">Transmembrane helix</keyword>
<evidence type="ECO:0000256" key="2">
    <source>
        <dbReference type="ARBA" id="ARBA00022448"/>
    </source>
</evidence>
<dbReference type="SUPFAM" id="SSF103473">
    <property type="entry name" value="MFS general substrate transporter"/>
    <property type="match status" value="1"/>
</dbReference>
<gene>
    <name evidence="8" type="ORF">ACFPN2_36615</name>
</gene>
<protein>
    <submittedName>
        <fullName evidence="8">MFS transporter</fullName>
    </submittedName>
</protein>
<evidence type="ECO:0000313" key="9">
    <source>
        <dbReference type="Proteomes" id="UP001595904"/>
    </source>
</evidence>
<feature type="transmembrane region" description="Helical" evidence="6">
    <location>
        <begin position="287"/>
        <end position="309"/>
    </location>
</feature>
<dbReference type="PROSITE" id="PS50850">
    <property type="entry name" value="MFS"/>
    <property type="match status" value="1"/>
</dbReference>
<evidence type="ECO:0000313" key="8">
    <source>
        <dbReference type="EMBL" id="MFC4314648.1"/>
    </source>
</evidence>
<feature type="transmembrane region" description="Helical" evidence="6">
    <location>
        <begin position="74"/>
        <end position="95"/>
    </location>
</feature>
<evidence type="ECO:0000256" key="5">
    <source>
        <dbReference type="ARBA" id="ARBA00023136"/>
    </source>
</evidence>
<keyword evidence="2" id="KW-0813">Transport</keyword>
<dbReference type="PANTHER" id="PTHR23505:SF79">
    <property type="entry name" value="PROTEIN SPINSTER"/>
    <property type="match status" value="1"/>
</dbReference>
<dbReference type="InterPro" id="IPR036259">
    <property type="entry name" value="MFS_trans_sf"/>
</dbReference>
<dbReference type="InterPro" id="IPR044770">
    <property type="entry name" value="MFS_spinster-like"/>
</dbReference>
<organism evidence="8 9">
    <name type="scientific">Steroidobacter flavus</name>
    <dbReference type="NCBI Taxonomy" id="1842136"/>
    <lineage>
        <taxon>Bacteria</taxon>
        <taxon>Pseudomonadati</taxon>
        <taxon>Pseudomonadota</taxon>
        <taxon>Gammaproteobacteria</taxon>
        <taxon>Steroidobacterales</taxon>
        <taxon>Steroidobacteraceae</taxon>
        <taxon>Steroidobacter</taxon>
    </lineage>
</organism>
<dbReference type="InterPro" id="IPR020846">
    <property type="entry name" value="MFS_dom"/>
</dbReference>
<evidence type="ECO:0000259" key="7">
    <source>
        <dbReference type="PROSITE" id="PS50850"/>
    </source>
</evidence>
<feature type="domain" description="Major facilitator superfamily (MFS) profile" evidence="7">
    <location>
        <begin position="36"/>
        <end position="452"/>
    </location>
</feature>
<accession>A0ABV8T6S0</accession>
<keyword evidence="3 6" id="KW-0812">Transmembrane</keyword>
<dbReference type="Proteomes" id="UP001595904">
    <property type="component" value="Unassembled WGS sequence"/>
</dbReference>
<feature type="transmembrane region" description="Helical" evidence="6">
    <location>
        <begin position="101"/>
        <end position="121"/>
    </location>
</feature>
<sequence length="465" mass="49238">MRPESQSFPVSGGTSEIALIESHDAAYPARTVAWYATFVLAMLYWLSVLDRFIVSLLVDPIKRDLGLTDIQFGMLHGIGFALTYAVLGLICGALADRYSRRWLIFAGVSVWSLATAALGVAQNFWQLLVARLGVGAGEAALNPCATSMITDLFPRERLTLAMAVYTLGATLGGGTAFMFGGALIDMISHVEFISVPLIGDVRSWQAVFLMVGLPGLVLALMVFTMPDPVRRGRRAANQSWRETYAGLLKFMNARRRFFICHYLGFGLASAIIAGCSTWYPAHLGRAFGWGAAQIGMSLGLTMIVAGFVGKIICGRAVDAMYQRGMRDGQLRWYAGALLVGTPIGIFATSSSNPYIFLTGIGVFLILIAPLPACANAALNLVTPNEMRGTGIALFSASGNLIGAGTGPVLIAGAAQYFFDGANTAIGSGMGVVIGVIGPICAVLLLIGLPAMRAAMADAERTQPAT</sequence>
<reference evidence="9" key="1">
    <citation type="journal article" date="2019" name="Int. J. Syst. Evol. Microbiol.">
        <title>The Global Catalogue of Microorganisms (GCM) 10K type strain sequencing project: providing services to taxonomists for standard genome sequencing and annotation.</title>
        <authorList>
            <consortium name="The Broad Institute Genomics Platform"/>
            <consortium name="The Broad Institute Genome Sequencing Center for Infectious Disease"/>
            <person name="Wu L."/>
            <person name="Ma J."/>
        </authorList>
    </citation>
    <scope>NUCLEOTIDE SEQUENCE [LARGE SCALE GENOMIC DNA]</scope>
    <source>
        <strain evidence="9">CGMCC 1.10759</strain>
    </source>
</reference>
<dbReference type="InterPro" id="IPR011701">
    <property type="entry name" value="MFS"/>
</dbReference>
<dbReference type="Pfam" id="PF07690">
    <property type="entry name" value="MFS_1"/>
    <property type="match status" value="1"/>
</dbReference>
<feature type="transmembrane region" description="Helical" evidence="6">
    <location>
        <begin position="204"/>
        <end position="224"/>
    </location>
</feature>
<feature type="transmembrane region" description="Helical" evidence="6">
    <location>
        <begin position="424"/>
        <end position="446"/>
    </location>
</feature>
<name>A0ABV8T6S0_9GAMM</name>
<dbReference type="Gene3D" id="1.20.1250.20">
    <property type="entry name" value="MFS general substrate transporter like domains"/>
    <property type="match status" value="1"/>
</dbReference>
<evidence type="ECO:0000256" key="4">
    <source>
        <dbReference type="ARBA" id="ARBA00022989"/>
    </source>
</evidence>
<evidence type="ECO:0000256" key="3">
    <source>
        <dbReference type="ARBA" id="ARBA00022692"/>
    </source>
</evidence>
<evidence type="ECO:0000256" key="1">
    <source>
        <dbReference type="ARBA" id="ARBA00004141"/>
    </source>
</evidence>
<feature type="transmembrane region" description="Helical" evidence="6">
    <location>
        <begin position="390"/>
        <end position="418"/>
    </location>
</feature>
<dbReference type="EMBL" id="JBHSDU010000015">
    <property type="protein sequence ID" value="MFC4314648.1"/>
    <property type="molecule type" value="Genomic_DNA"/>
</dbReference>
<evidence type="ECO:0000256" key="6">
    <source>
        <dbReference type="SAM" id="Phobius"/>
    </source>
</evidence>
<keyword evidence="5 6" id="KW-0472">Membrane</keyword>
<proteinExistence type="predicted"/>
<feature type="transmembrane region" description="Helical" evidence="6">
    <location>
        <begin position="330"/>
        <end position="348"/>
    </location>
</feature>
<feature type="transmembrane region" description="Helical" evidence="6">
    <location>
        <begin position="158"/>
        <end position="184"/>
    </location>
</feature>
<dbReference type="RefSeq" id="WP_380605995.1">
    <property type="nucleotide sequence ID" value="NZ_JBHSDU010000015.1"/>
</dbReference>
<dbReference type="PANTHER" id="PTHR23505">
    <property type="entry name" value="SPINSTER"/>
    <property type="match status" value="1"/>
</dbReference>
<feature type="transmembrane region" description="Helical" evidence="6">
    <location>
        <begin position="257"/>
        <end position="281"/>
    </location>
</feature>
<comment type="subcellular location">
    <subcellularLocation>
        <location evidence="1">Membrane</location>
        <topology evidence="1">Multi-pass membrane protein</topology>
    </subcellularLocation>
</comment>
<feature type="transmembrane region" description="Helical" evidence="6">
    <location>
        <begin position="354"/>
        <end position="378"/>
    </location>
</feature>
<keyword evidence="9" id="KW-1185">Reference proteome</keyword>
<comment type="caution">
    <text evidence="8">The sequence shown here is derived from an EMBL/GenBank/DDBJ whole genome shotgun (WGS) entry which is preliminary data.</text>
</comment>
<feature type="transmembrane region" description="Helical" evidence="6">
    <location>
        <begin position="32"/>
        <end position="53"/>
    </location>
</feature>